<dbReference type="GeneTree" id="ENSGT00940000157337"/>
<feature type="transmembrane region" description="Helical" evidence="1">
    <location>
        <begin position="112"/>
        <end position="135"/>
    </location>
</feature>
<dbReference type="Pfam" id="PF05699">
    <property type="entry name" value="Dimer_Tnp_hAT"/>
    <property type="match status" value="1"/>
</dbReference>
<feature type="domain" description="HAT C-terminal dimerisation" evidence="2">
    <location>
        <begin position="34"/>
        <end position="97"/>
    </location>
</feature>
<dbReference type="SUPFAM" id="SSF53098">
    <property type="entry name" value="Ribonuclease H-like"/>
    <property type="match status" value="1"/>
</dbReference>
<reference evidence="3" key="2">
    <citation type="submission" date="2025-08" db="UniProtKB">
        <authorList>
            <consortium name="Ensembl"/>
        </authorList>
    </citation>
    <scope>IDENTIFICATION</scope>
</reference>
<reference evidence="3" key="1">
    <citation type="submission" date="2009-12" db="EMBL/GenBank/DDBJ databases">
        <title>The Genome Sequence of Anolis carolinensis (Green Anole Lizard).</title>
        <authorList>
            <consortium name="The Genome Sequencing Platform"/>
            <person name="Di Palma F."/>
            <person name="Alfoldi J."/>
            <person name="Heiman D."/>
            <person name="Young S."/>
            <person name="Grabherr M."/>
            <person name="Johnson J."/>
            <person name="Lander E.S."/>
            <person name="Lindblad-Toh K."/>
        </authorList>
    </citation>
    <scope>NUCLEOTIDE SEQUENCE [LARGE SCALE GENOMIC DNA]</scope>
    <source>
        <strain evidence="3">JBL SC #1</strain>
    </source>
</reference>
<dbReference type="InterPro" id="IPR052958">
    <property type="entry name" value="IFN-induced_PKR_regulator"/>
</dbReference>
<dbReference type="InterPro" id="IPR012337">
    <property type="entry name" value="RNaseH-like_sf"/>
</dbReference>
<dbReference type="Proteomes" id="UP000001646">
    <property type="component" value="Unplaced"/>
</dbReference>
<sequence length="137" mass="15594">FLQDSVTLMEEYGMWYRKWKKIAPAEKPSNALEAYLVCDGQFFPNVKKLLQISATLPVSTATNERSFSTLKRLKTYTRSTMKQERLNGLALLSVHQSLSIEPDFCQSVLTQFSILILVLSVLPTLCVLISFGFFCPY</sequence>
<dbReference type="PANTHER" id="PTHR46289">
    <property type="entry name" value="52 KDA REPRESSOR OF THE INHIBITOR OF THE PROTEIN KINASE-LIKE PROTEIN-RELATED"/>
    <property type="match status" value="1"/>
</dbReference>
<accession>A0A803TDW7</accession>
<evidence type="ECO:0000259" key="2">
    <source>
        <dbReference type="Pfam" id="PF05699"/>
    </source>
</evidence>
<keyword evidence="4" id="KW-1185">Reference proteome</keyword>
<evidence type="ECO:0000256" key="1">
    <source>
        <dbReference type="SAM" id="Phobius"/>
    </source>
</evidence>
<protein>
    <recommendedName>
        <fullName evidence="2">HAT C-terminal dimerisation domain-containing protein</fullName>
    </recommendedName>
</protein>
<proteinExistence type="predicted"/>
<dbReference type="InParanoid" id="A0A803TDW7"/>
<dbReference type="GO" id="GO:0046983">
    <property type="term" value="F:protein dimerization activity"/>
    <property type="evidence" value="ECO:0007669"/>
    <property type="project" value="InterPro"/>
</dbReference>
<dbReference type="InterPro" id="IPR008906">
    <property type="entry name" value="HATC_C_dom"/>
</dbReference>
<reference evidence="3" key="3">
    <citation type="submission" date="2025-09" db="UniProtKB">
        <authorList>
            <consortium name="Ensembl"/>
        </authorList>
    </citation>
    <scope>IDENTIFICATION</scope>
</reference>
<evidence type="ECO:0000313" key="3">
    <source>
        <dbReference type="Ensembl" id="ENSACAP00000033407.1"/>
    </source>
</evidence>
<dbReference type="PANTHER" id="PTHR46289:SF14">
    <property type="entry name" value="DUF4371 DOMAIN-CONTAINING PROTEIN"/>
    <property type="match status" value="1"/>
</dbReference>
<keyword evidence="1" id="KW-0472">Membrane</keyword>
<dbReference type="AlphaFoldDB" id="A0A803TDW7"/>
<name>A0A803TDW7_ANOCA</name>
<keyword evidence="1" id="KW-0812">Transmembrane</keyword>
<keyword evidence="1" id="KW-1133">Transmembrane helix</keyword>
<dbReference type="Ensembl" id="ENSACAT00000038548.1">
    <property type="protein sequence ID" value="ENSACAP00000033407.1"/>
    <property type="gene ID" value="ENSACAG00000035804.1"/>
</dbReference>
<evidence type="ECO:0000313" key="4">
    <source>
        <dbReference type="Proteomes" id="UP000001646"/>
    </source>
</evidence>
<organism evidence="3 4">
    <name type="scientific">Anolis carolinensis</name>
    <name type="common">Green anole</name>
    <name type="synonym">American chameleon</name>
    <dbReference type="NCBI Taxonomy" id="28377"/>
    <lineage>
        <taxon>Eukaryota</taxon>
        <taxon>Metazoa</taxon>
        <taxon>Chordata</taxon>
        <taxon>Craniata</taxon>
        <taxon>Vertebrata</taxon>
        <taxon>Euteleostomi</taxon>
        <taxon>Lepidosauria</taxon>
        <taxon>Squamata</taxon>
        <taxon>Bifurcata</taxon>
        <taxon>Unidentata</taxon>
        <taxon>Episquamata</taxon>
        <taxon>Toxicofera</taxon>
        <taxon>Iguania</taxon>
        <taxon>Dactyloidae</taxon>
        <taxon>Anolis</taxon>
    </lineage>
</organism>